<keyword evidence="2" id="KW-1185">Reference proteome</keyword>
<evidence type="ECO:0008006" key="3">
    <source>
        <dbReference type="Google" id="ProtNLM"/>
    </source>
</evidence>
<accession>A0A370XCE2</accession>
<name>A0A370XCE2_9GAMM</name>
<comment type="caution">
    <text evidence="1">The sequence shown here is derived from an EMBL/GenBank/DDBJ whole genome shotgun (WGS) entry which is preliminary data.</text>
</comment>
<sequence>MTHPSLFGHLVGRFAAQPENLATEALGYVLRRSAGARQALASFLTHAGMSVPPELAYQNQVAGTDQGQPDLVGIDTDGHQRLIGEAKFWAHLTDHQPVTYIERLPRDGGVLLFIAPSQRTAALWGELLHRCREAGLLPDGASGTTLGVHHTPLTEGRHLALVSWRALIDALTRGADALGDSATVGDLEQLTGLCDAMDSTAYIPITSADLTSPLYRRVIDFADLADDIVTALVAQGQADVKNINRQHFKCISGRYFRLRGNGLYIGCDIAKWTTLAPTPIWLTFGQGWPLTHDIRTALAPLQATTPPQAFAPDPNLITLPLRVPTLQTREVVLQSLVDQVLAIADRLPAVAPTPIGGVRTPA</sequence>
<gene>
    <name evidence="1" type="ORF">DWU99_01005</name>
</gene>
<dbReference type="EMBL" id="QRBF01000001">
    <property type="protein sequence ID" value="RDS85885.1"/>
    <property type="molecule type" value="Genomic_DNA"/>
</dbReference>
<dbReference type="AlphaFoldDB" id="A0A370XCE2"/>
<dbReference type="OrthoDB" id="2079517at2"/>
<reference evidence="1 2" key="1">
    <citation type="submission" date="2018-07" db="EMBL/GenBank/DDBJ databases">
        <title>Dyella monticola sp. nov. and Dyella psychrodurans sp. nov. isolated from monsoon evergreen broad-leaved forest soil of Dinghu Mountain, China.</title>
        <authorList>
            <person name="Gao Z."/>
            <person name="Qiu L."/>
        </authorList>
    </citation>
    <scope>NUCLEOTIDE SEQUENCE [LARGE SCALE GENOMIC DNA]</scope>
    <source>
        <strain evidence="1 2">4MSK11</strain>
    </source>
</reference>
<organism evidence="1 2">
    <name type="scientific">Dyella psychrodurans</name>
    <dbReference type="NCBI Taxonomy" id="1927960"/>
    <lineage>
        <taxon>Bacteria</taxon>
        <taxon>Pseudomonadati</taxon>
        <taxon>Pseudomonadota</taxon>
        <taxon>Gammaproteobacteria</taxon>
        <taxon>Lysobacterales</taxon>
        <taxon>Rhodanobacteraceae</taxon>
        <taxon>Dyella</taxon>
    </lineage>
</organism>
<protein>
    <recommendedName>
        <fullName evidence="3">PD-(D/E)XK nuclease superfamily protein</fullName>
    </recommendedName>
</protein>
<proteinExistence type="predicted"/>
<dbReference type="Proteomes" id="UP000255334">
    <property type="component" value="Unassembled WGS sequence"/>
</dbReference>
<evidence type="ECO:0000313" key="2">
    <source>
        <dbReference type="Proteomes" id="UP000255334"/>
    </source>
</evidence>
<dbReference type="RefSeq" id="WP_115476136.1">
    <property type="nucleotide sequence ID" value="NZ_QRBF01000001.1"/>
</dbReference>
<evidence type="ECO:0000313" key="1">
    <source>
        <dbReference type="EMBL" id="RDS85885.1"/>
    </source>
</evidence>